<keyword evidence="7" id="KW-0333">Golgi apparatus</keyword>
<dbReference type="PANTHER" id="PTHR32044">
    <property type="entry name" value="GLUCOMANNAN 4-BETA-MANNOSYLTRANSFERASE 9"/>
    <property type="match status" value="1"/>
</dbReference>
<dbReference type="GO" id="GO:0071555">
    <property type="term" value="P:cell wall organization"/>
    <property type="evidence" value="ECO:0007669"/>
    <property type="project" value="UniProtKB-KW"/>
</dbReference>
<dbReference type="CDD" id="cd06437">
    <property type="entry name" value="CESA_CaSu_A2"/>
    <property type="match status" value="1"/>
</dbReference>
<dbReference type="GO" id="GO:0051753">
    <property type="term" value="F:mannan synthase activity"/>
    <property type="evidence" value="ECO:0007669"/>
    <property type="project" value="UniProtKB-ARBA"/>
</dbReference>
<evidence type="ECO:0000256" key="10">
    <source>
        <dbReference type="ARBA" id="ARBA00051800"/>
    </source>
</evidence>
<dbReference type="PANTHER" id="PTHR32044:SF21">
    <property type="entry name" value="GLUCOMANNAN 4-BETA-MANNOSYLTRANSFERASE 3-RELATED"/>
    <property type="match status" value="1"/>
</dbReference>
<dbReference type="EMBL" id="CP097508">
    <property type="protein sequence ID" value="URE09814.1"/>
    <property type="molecule type" value="Genomic_DNA"/>
</dbReference>
<dbReference type="EC" id="2.4.1.32" evidence="12"/>
<keyword evidence="16" id="KW-1185">Reference proteome</keyword>
<gene>
    <name evidence="15" type="ORF">MUK42_04009</name>
</gene>
<feature type="transmembrane region" description="Helical" evidence="13">
    <location>
        <begin position="853"/>
        <end position="880"/>
    </location>
</feature>
<comment type="subcellular location">
    <subcellularLocation>
        <location evidence="1">Golgi apparatus membrane</location>
        <topology evidence="1">Multi-pass membrane protein</topology>
    </subcellularLocation>
</comment>
<evidence type="ECO:0000256" key="13">
    <source>
        <dbReference type="SAM" id="Phobius"/>
    </source>
</evidence>
<dbReference type="InterPro" id="IPR036514">
    <property type="entry name" value="SGNH_hydro_sf"/>
</dbReference>
<dbReference type="InterPro" id="IPR035669">
    <property type="entry name" value="SGNH_plant_lipase-like"/>
</dbReference>
<dbReference type="InterPro" id="IPR001087">
    <property type="entry name" value="GDSL"/>
</dbReference>
<evidence type="ECO:0000256" key="9">
    <source>
        <dbReference type="ARBA" id="ARBA00023316"/>
    </source>
</evidence>
<dbReference type="Proteomes" id="UP001055439">
    <property type="component" value="Chromosome 6"/>
</dbReference>
<sequence>MGPASCEALKSVLMEGRKMKLPVALIMLLLFGVSDQRCSCAIVQFIFGDSLSDVGNNNYLTRSLARAALPWYGIDLGEGLPNGRFTNGRTVADIVGDKLGLPRPPAFLDPSLDEDTILISGVNYASGGGGILNETSSLFVQRFSLYKQIELFQGTQELMRRKIGRAAADDFFAQARYVLAMGSNDFINNYLLPVYSDSWSYNGETFIGYLMSTLEGQLKLLHSLGARQLTFFGLGPMGCIPLQRILTSSGGCQESTNKLALGFNKAATELLGNLSNTLPNATFRFGDAYDSFQDLIDRPYMYGFNNSRAPCCSLGRIRPTLTCTPLSTLCEDRSQYVFWDEYHPTDQANELIANEIITKLGFKPINETNTPSVVSLLLLPPTNSFLGIQGEPLKTGLRREEWGVASEHVRLTGVLCRRSSCEGSKASGEQTSSSAIFPVAAEVENSAMEEHGFFDLAVSLDEASAGLFGIAWDALPNRIGLLWTWVRGRVVVPLVRIAVVLCLVMSIVLLIEKVSMGLVSLYVKVFRRKPEKIYKWEPIQADEELGSSAYPMVLVQVPMFNEREVYKLSVGAVCSLSWPPDRLIVQVLDDSTDLAIRDMVRSECEKWIGKGITVHYISRDNRNGYKAGAMKEAMEIDYVRQCDYVAIFDADFQPASDFLVRTVPFLVHNPEIALVQARWKFVNADECLMTKIQEMSLNYHFKVEQQAGSSTIEFFGFNGTAGVWRISAMVEVEGWKERTTVEDMDLAVRASLAGWKFLYVGNVKVKNELPSTFKAYRFQQHRWSCGPANLFKKMAMEIIAAKKVSMVKKFFMLYNFFLARRVIAHNVTFFFYCMIIPLSCFFPEIQIPNWGVIYIPTAITLLSAVATPSSIHLIIFWILFENVMSWHRCKAVFIGLTEANRVNEWIVTEKLGDMMKTKPAAAAAAAPKKSKTKCWERIHFDEIGIAVFLVACATYDFVYNTDRYFMYIYPLALSFFLMGVGYAGTFVPGGGK</sequence>
<evidence type="ECO:0000256" key="7">
    <source>
        <dbReference type="ARBA" id="ARBA00023034"/>
    </source>
</evidence>
<dbReference type="CDD" id="cd01837">
    <property type="entry name" value="SGNH_plant_lipase_like"/>
    <property type="match status" value="1"/>
</dbReference>
<name>A0A9E7KA53_9LILI</name>
<reference evidence="15" key="1">
    <citation type="submission" date="2022-05" db="EMBL/GenBank/DDBJ databases">
        <title>The Musa troglodytarum L. genome provides insights into the mechanism of non-climacteric behaviour and enrichment of carotenoids.</title>
        <authorList>
            <person name="Wang J."/>
        </authorList>
    </citation>
    <scope>NUCLEOTIDE SEQUENCE</scope>
    <source>
        <tissue evidence="15">Leaf</tissue>
    </source>
</reference>
<organism evidence="15 16">
    <name type="scientific">Musa troglodytarum</name>
    <name type="common">fe'i banana</name>
    <dbReference type="NCBI Taxonomy" id="320322"/>
    <lineage>
        <taxon>Eukaryota</taxon>
        <taxon>Viridiplantae</taxon>
        <taxon>Streptophyta</taxon>
        <taxon>Embryophyta</taxon>
        <taxon>Tracheophyta</taxon>
        <taxon>Spermatophyta</taxon>
        <taxon>Magnoliopsida</taxon>
        <taxon>Liliopsida</taxon>
        <taxon>Zingiberales</taxon>
        <taxon>Musaceae</taxon>
        <taxon>Musa</taxon>
    </lineage>
</organism>
<evidence type="ECO:0000256" key="6">
    <source>
        <dbReference type="ARBA" id="ARBA00022989"/>
    </source>
</evidence>
<keyword evidence="8 13" id="KW-0472">Membrane</keyword>
<evidence type="ECO:0000256" key="3">
    <source>
        <dbReference type="ARBA" id="ARBA00022676"/>
    </source>
</evidence>
<comment type="similarity">
    <text evidence="2">Belongs to the 'GDSL' lipolytic enzyme family.</text>
</comment>
<dbReference type="Pfam" id="PF13632">
    <property type="entry name" value="Glyco_trans_2_3"/>
    <property type="match status" value="1"/>
</dbReference>
<dbReference type="GO" id="GO:0016788">
    <property type="term" value="F:hydrolase activity, acting on ester bonds"/>
    <property type="evidence" value="ECO:0007669"/>
    <property type="project" value="InterPro"/>
</dbReference>
<comment type="similarity">
    <text evidence="11">Belongs to the glycosyltransferase 2 family. Plant cellulose synthase-like A subfamily.</text>
</comment>
<evidence type="ECO:0000256" key="2">
    <source>
        <dbReference type="ARBA" id="ARBA00008668"/>
    </source>
</evidence>
<dbReference type="OrthoDB" id="72851at2759"/>
<dbReference type="GO" id="GO:0000139">
    <property type="term" value="C:Golgi membrane"/>
    <property type="evidence" value="ECO:0007669"/>
    <property type="project" value="UniProtKB-SubCell"/>
</dbReference>
<keyword evidence="3" id="KW-0328">Glycosyltransferase</keyword>
<dbReference type="InterPro" id="IPR001173">
    <property type="entry name" value="Glyco_trans_2-like"/>
</dbReference>
<evidence type="ECO:0000256" key="5">
    <source>
        <dbReference type="ARBA" id="ARBA00022692"/>
    </source>
</evidence>
<keyword evidence="5 13" id="KW-0812">Transmembrane</keyword>
<evidence type="ECO:0000256" key="8">
    <source>
        <dbReference type="ARBA" id="ARBA00023136"/>
    </source>
</evidence>
<evidence type="ECO:0000313" key="15">
    <source>
        <dbReference type="EMBL" id="URE09814.1"/>
    </source>
</evidence>
<dbReference type="Pfam" id="PF00657">
    <property type="entry name" value="Lipase_GDSL"/>
    <property type="match status" value="1"/>
</dbReference>
<keyword evidence="6 13" id="KW-1133">Transmembrane helix</keyword>
<evidence type="ECO:0000259" key="14">
    <source>
        <dbReference type="Pfam" id="PF13632"/>
    </source>
</evidence>
<feature type="transmembrane region" description="Helical" evidence="13">
    <location>
        <begin position="497"/>
        <end position="523"/>
    </location>
</feature>
<dbReference type="Gene3D" id="3.90.550.10">
    <property type="entry name" value="Spore Coat Polysaccharide Biosynthesis Protein SpsA, Chain A"/>
    <property type="match status" value="1"/>
</dbReference>
<evidence type="ECO:0000256" key="11">
    <source>
        <dbReference type="ARBA" id="ARBA00060879"/>
    </source>
</evidence>
<evidence type="ECO:0000256" key="12">
    <source>
        <dbReference type="ARBA" id="ARBA00066505"/>
    </source>
</evidence>
<evidence type="ECO:0000256" key="1">
    <source>
        <dbReference type="ARBA" id="ARBA00004653"/>
    </source>
</evidence>
<feature type="transmembrane region" description="Helical" evidence="13">
    <location>
        <begin position="964"/>
        <end position="987"/>
    </location>
</feature>
<feature type="domain" description="Glycosyltransferase 2-like" evidence="14">
    <location>
        <begin position="644"/>
        <end position="852"/>
    </location>
</feature>
<accession>A0A9E7KA53</accession>
<dbReference type="InterPro" id="IPR029044">
    <property type="entry name" value="Nucleotide-diphossugar_trans"/>
</dbReference>
<dbReference type="FunFam" id="3.90.550.10:FF:000015">
    <property type="entry name" value="Glucomannan 4-beta-mannosyltransferase 9"/>
    <property type="match status" value="1"/>
</dbReference>
<dbReference type="GO" id="GO:0047259">
    <property type="term" value="F:glucomannan 4-beta-mannosyltransferase activity"/>
    <property type="evidence" value="ECO:0007669"/>
    <property type="project" value="UniProtKB-EC"/>
</dbReference>
<protein>
    <recommendedName>
        <fullName evidence="12">glucomannan 4-beta-mannosyltransferase</fullName>
        <ecNumber evidence="12">2.4.1.32</ecNumber>
    </recommendedName>
</protein>
<comment type="catalytic activity">
    <reaction evidence="10">
        <text>GDP-mannose + (glucomannan)n = GDP + (glucomannan)n+1.</text>
        <dbReference type="EC" id="2.4.1.32"/>
    </reaction>
</comment>
<dbReference type="AlphaFoldDB" id="A0A9E7KA53"/>
<keyword evidence="4" id="KW-0808">Transferase</keyword>
<dbReference type="SUPFAM" id="SSF53448">
    <property type="entry name" value="Nucleotide-diphospho-sugar transferases"/>
    <property type="match status" value="1"/>
</dbReference>
<evidence type="ECO:0000313" key="16">
    <source>
        <dbReference type="Proteomes" id="UP001055439"/>
    </source>
</evidence>
<dbReference type="Gene3D" id="3.40.50.1110">
    <property type="entry name" value="SGNH hydrolase"/>
    <property type="match status" value="1"/>
</dbReference>
<evidence type="ECO:0000256" key="4">
    <source>
        <dbReference type="ARBA" id="ARBA00022679"/>
    </source>
</evidence>
<proteinExistence type="inferred from homology"/>
<keyword evidence="9" id="KW-0961">Cell wall biogenesis/degradation</keyword>